<comment type="caution">
    <text evidence="3">Lacks conserved residue(s) required for the propagation of feature annotation.</text>
</comment>
<accession>A0ABR7DED3</accession>
<keyword evidence="2 3" id="KW-0378">Hydrolase</keyword>
<reference evidence="4 5" key="1">
    <citation type="submission" date="2020-08" db="EMBL/GenBank/DDBJ databases">
        <title>Genome public.</title>
        <authorList>
            <person name="Liu C."/>
            <person name="Sun Q."/>
        </authorList>
    </citation>
    <scope>NUCLEOTIDE SEQUENCE [LARGE SCALE GENOMIC DNA]</scope>
    <source>
        <strain evidence="4 5">NSJ-6</strain>
    </source>
</reference>
<dbReference type="CDD" id="cd00555">
    <property type="entry name" value="Maf"/>
    <property type="match status" value="1"/>
</dbReference>
<name>A0ABR7DED3_9CLOT</name>
<dbReference type="InterPro" id="IPR029001">
    <property type="entry name" value="ITPase-like_fam"/>
</dbReference>
<dbReference type="PANTHER" id="PTHR43213">
    <property type="entry name" value="BIFUNCTIONAL DTTP/UTP PYROPHOSPHATASE/METHYLTRANSFERASE PROTEIN-RELATED"/>
    <property type="match status" value="1"/>
</dbReference>
<feature type="site" description="Important for substrate specificity" evidence="3">
    <location>
        <position position="155"/>
    </location>
</feature>
<dbReference type="EC" id="3.6.1.9" evidence="3"/>
<feature type="site" description="Important for substrate specificity" evidence="3">
    <location>
        <position position="71"/>
    </location>
</feature>
<comment type="caution">
    <text evidence="4">The sequence shown here is derived from an EMBL/GenBank/DDBJ whole genome shotgun (WGS) entry which is preliminary data.</text>
</comment>
<dbReference type="Gene3D" id="3.90.950.10">
    <property type="match status" value="1"/>
</dbReference>
<dbReference type="RefSeq" id="WP_186860432.1">
    <property type="nucleotide sequence ID" value="NZ_JACOOO010000030.1"/>
</dbReference>
<dbReference type="EMBL" id="JACOOO010000030">
    <property type="protein sequence ID" value="MBC5629807.1"/>
    <property type="molecule type" value="Genomic_DNA"/>
</dbReference>
<comment type="function">
    <text evidence="3">Nucleoside triphosphate pyrophosphatase that hydrolyzes dTTP and UTP. May have a dual role in cell division arrest and in preventing the incorporation of modified nucleotides into cellular nucleic acids.</text>
</comment>
<keyword evidence="5" id="KW-1185">Reference proteome</keyword>
<keyword evidence="3" id="KW-0546">Nucleotide metabolism</keyword>
<comment type="subcellular location">
    <subcellularLocation>
        <location evidence="3">Cytoplasm</location>
    </subcellularLocation>
</comment>
<protein>
    <recommendedName>
        <fullName evidence="3">dTTP/UTP pyrophosphatase</fullName>
        <shortName evidence="3">dTTPase/UTPase</shortName>
        <ecNumber evidence="3">3.6.1.9</ecNumber>
    </recommendedName>
    <alternativeName>
        <fullName evidence="3">Nucleoside triphosphate pyrophosphatase</fullName>
    </alternativeName>
    <alternativeName>
        <fullName evidence="3">Nucleotide pyrophosphatase</fullName>
        <shortName evidence="3">Nucleotide PPase</shortName>
    </alternativeName>
</protein>
<dbReference type="NCBIfam" id="TIGR00172">
    <property type="entry name" value="maf"/>
    <property type="match status" value="1"/>
</dbReference>
<evidence type="ECO:0000313" key="5">
    <source>
        <dbReference type="Proteomes" id="UP000596929"/>
    </source>
</evidence>
<dbReference type="Proteomes" id="UP000596929">
    <property type="component" value="Unassembled WGS sequence"/>
</dbReference>
<feature type="site" description="Important for substrate specificity" evidence="3">
    <location>
        <position position="11"/>
    </location>
</feature>
<evidence type="ECO:0000256" key="2">
    <source>
        <dbReference type="ARBA" id="ARBA00022801"/>
    </source>
</evidence>
<evidence type="ECO:0000313" key="4">
    <source>
        <dbReference type="EMBL" id="MBC5629807.1"/>
    </source>
</evidence>
<comment type="catalytic activity">
    <reaction evidence="3">
        <text>UTP + H2O = UMP + diphosphate + H(+)</text>
        <dbReference type="Rhea" id="RHEA:29395"/>
        <dbReference type="ChEBI" id="CHEBI:15377"/>
        <dbReference type="ChEBI" id="CHEBI:15378"/>
        <dbReference type="ChEBI" id="CHEBI:33019"/>
        <dbReference type="ChEBI" id="CHEBI:46398"/>
        <dbReference type="ChEBI" id="CHEBI:57865"/>
        <dbReference type="EC" id="3.6.1.9"/>
    </reaction>
</comment>
<gene>
    <name evidence="4" type="ORF">H8S20_13035</name>
</gene>
<organism evidence="4 5">
    <name type="scientific">Clostridium hominis</name>
    <dbReference type="NCBI Taxonomy" id="2763036"/>
    <lineage>
        <taxon>Bacteria</taxon>
        <taxon>Bacillati</taxon>
        <taxon>Bacillota</taxon>
        <taxon>Clostridia</taxon>
        <taxon>Eubacteriales</taxon>
        <taxon>Clostridiaceae</taxon>
        <taxon>Clostridium</taxon>
    </lineage>
</organism>
<dbReference type="PANTHER" id="PTHR43213:SF5">
    <property type="entry name" value="BIFUNCTIONAL DTTP_UTP PYROPHOSPHATASE_METHYLTRANSFERASE PROTEIN-RELATED"/>
    <property type="match status" value="1"/>
</dbReference>
<feature type="active site" description="Proton acceptor" evidence="3">
    <location>
        <position position="70"/>
    </location>
</feature>
<evidence type="ECO:0000256" key="3">
    <source>
        <dbReference type="HAMAP-Rule" id="MF_00528"/>
    </source>
</evidence>
<keyword evidence="3" id="KW-0963">Cytoplasm</keyword>
<sequence>MHYILASASPRRQELLTKIVENFEVVVSDFDEDSINFNGDVEEYVKTLAKGKAQNVASKANKDSIIIAADTIVVIDGKILGKPQNENDAYNMLKLLSNKVHRVYSGIAVINTANDVMKNETIFTEVKFSELTHEEIVNYINSKEPLDKAGAYGIQGLGALFVEKINGCYYNVVGLPLNLLNKIMKEII</sequence>
<proteinExistence type="inferred from homology"/>
<dbReference type="InterPro" id="IPR003697">
    <property type="entry name" value="Maf-like"/>
</dbReference>
<dbReference type="NCBIfam" id="NF000867">
    <property type="entry name" value="PRK00078.1"/>
    <property type="match status" value="1"/>
</dbReference>
<dbReference type="HAMAP" id="MF_00528">
    <property type="entry name" value="Maf"/>
    <property type="match status" value="1"/>
</dbReference>
<dbReference type="Pfam" id="PF02545">
    <property type="entry name" value="Maf"/>
    <property type="match status" value="1"/>
</dbReference>
<evidence type="ECO:0000256" key="1">
    <source>
        <dbReference type="ARBA" id="ARBA00001968"/>
    </source>
</evidence>
<dbReference type="SUPFAM" id="SSF52972">
    <property type="entry name" value="ITPase-like"/>
    <property type="match status" value="1"/>
</dbReference>
<dbReference type="PIRSF" id="PIRSF006305">
    <property type="entry name" value="Maf"/>
    <property type="match status" value="1"/>
</dbReference>
<comment type="similarity">
    <text evidence="3">Belongs to the Maf family. YhdE subfamily.</text>
</comment>
<comment type="cofactor">
    <cofactor evidence="1 3">
        <name>a divalent metal cation</name>
        <dbReference type="ChEBI" id="CHEBI:60240"/>
    </cofactor>
</comment>
<comment type="catalytic activity">
    <reaction evidence="3">
        <text>dTTP + H2O = dTMP + diphosphate + H(+)</text>
        <dbReference type="Rhea" id="RHEA:28534"/>
        <dbReference type="ChEBI" id="CHEBI:15377"/>
        <dbReference type="ChEBI" id="CHEBI:15378"/>
        <dbReference type="ChEBI" id="CHEBI:33019"/>
        <dbReference type="ChEBI" id="CHEBI:37568"/>
        <dbReference type="ChEBI" id="CHEBI:63528"/>
        <dbReference type="EC" id="3.6.1.9"/>
    </reaction>
</comment>